<evidence type="ECO:0000256" key="1">
    <source>
        <dbReference type="ARBA" id="ARBA00004323"/>
    </source>
</evidence>
<comment type="subcellular location">
    <subcellularLocation>
        <location evidence="1">Golgi apparatus membrane</location>
        <topology evidence="1">Single-pass type II membrane protein</topology>
    </subcellularLocation>
</comment>
<dbReference type="Proteomes" id="UP001562425">
    <property type="component" value="Unassembled WGS sequence"/>
</dbReference>
<keyword evidence="4" id="KW-1133">Transmembrane helix</keyword>
<evidence type="ECO:0000256" key="2">
    <source>
        <dbReference type="ARBA" id="ARBA00022692"/>
    </source>
</evidence>
<protein>
    <submittedName>
        <fullName evidence="5">Uncharacterized protein</fullName>
    </submittedName>
</protein>
<dbReference type="EMBL" id="JBEHCU010004560">
    <property type="protein sequence ID" value="KAL1401567.1"/>
    <property type="molecule type" value="Genomic_DNA"/>
</dbReference>
<dbReference type="GO" id="GO:0000139">
    <property type="term" value="C:Golgi membrane"/>
    <property type="evidence" value="ECO:0007669"/>
    <property type="project" value="UniProtKB-SubCell"/>
</dbReference>
<dbReference type="InterPro" id="IPR043538">
    <property type="entry name" value="XYLT"/>
</dbReference>
<proteinExistence type="predicted"/>
<keyword evidence="4" id="KW-0472">Membrane</keyword>
<reference evidence="5 6" key="1">
    <citation type="submission" date="2024-05" db="EMBL/GenBank/DDBJ databases">
        <title>Culex pipiens pipiens assembly and annotation.</title>
        <authorList>
            <person name="Alout H."/>
            <person name="Durand T."/>
        </authorList>
    </citation>
    <scope>NUCLEOTIDE SEQUENCE [LARGE SCALE GENOMIC DNA]</scope>
    <source>
        <strain evidence="5">HA-2024</strain>
        <tissue evidence="5">Whole body</tissue>
    </source>
</reference>
<evidence type="ECO:0000256" key="4">
    <source>
        <dbReference type="ARBA" id="ARBA00022989"/>
    </source>
</evidence>
<dbReference type="PANTHER" id="PTHR46025">
    <property type="entry name" value="XYLOSYLTRANSFERASE OXT"/>
    <property type="match status" value="1"/>
</dbReference>
<dbReference type="AlphaFoldDB" id="A0ABD1DPS7"/>
<comment type="caution">
    <text evidence="5">The sequence shown here is derived from an EMBL/GenBank/DDBJ whole genome shotgun (WGS) entry which is preliminary data.</text>
</comment>
<name>A0ABD1DPS7_CULPP</name>
<keyword evidence="3" id="KW-0735">Signal-anchor</keyword>
<dbReference type="PANTHER" id="PTHR46025:SF3">
    <property type="entry name" value="XYLOSYLTRANSFERASE OXT"/>
    <property type="match status" value="1"/>
</dbReference>
<evidence type="ECO:0000313" key="5">
    <source>
        <dbReference type="EMBL" id="KAL1401567.1"/>
    </source>
</evidence>
<evidence type="ECO:0000313" key="6">
    <source>
        <dbReference type="Proteomes" id="UP001562425"/>
    </source>
</evidence>
<sequence length="326" mass="37044">MLHGIHLVRCFGECHRAESQARRDRASLGWRIFTEPSTRRIQDPKTIGTNRGQNSSCRRAGVFSAGPVEERFSRAVAERIPTGRDPKNVESGGRTFLKLAELEFEVSCNVHSKKTISAIHRAESEPRRSQEAGTNEITTKAGVEPTRTVFLLTLSGQALRANTTSTWSCLSRSSSFPVKTLKKLMRFLSVNRGKNFVRRHGREIQRFIQKQVLDRTIVEYDVHMWHHNKESLLAFWFGLENALLVANCPDITRNSAFYYKFANHDDLEIASNIQAMLPVYHDLLRMFCQDPVWAASCGREESRILRGRLRNEILQAAVEMSSAAIA</sequence>
<accession>A0ABD1DPS7</accession>
<organism evidence="5 6">
    <name type="scientific">Culex pipiens pipiens</name>
    <name type="common">Northern house mosquito</name>
    <dbReference type="NCBI Taxonomy" id="38569"/>
    <lineage>
        <taxon>Eukaryota</taxon>
        <taxon>Metazoa</taxon>
        <taxon>Ecdysozoa</taxon>
        <taxon>Arthropoda</taxon>
        <taxon>Hexapoda</taxon>
        <taxon>Insecta</taxon>
        <taxon>Pterygota</taxon>
        <taxon>Neoptera</taxon>
        <taxon>Endopterygota</taxon>
        <taxon>Diptera</taxon>
        <taxon>Nematocera</taxon>
        <taxon>Culicoidea</taxon>
        <taxon>Culicidae</taxon>
        <taxon>Culicinae</taxon>
        <taxon>Culicini</taxon>
        <taxon>Culex</taxon>
        <taxon>Culex</taxon>
    </lineage>
</organism>
<keyword evidence="6" id="KW-1185">Reference proteome</keyword>
<gene>
    <name evidence="5" type="ORF">pipiens_020015</name>
</gene>
<evidence type="ECO:0000256" key="3">
    <source>
        <dbReference type="ARBA" id="ARBA00022968"/>
    </source>
</evidence>
<keyword evidence="2" id="KW-0812">Transmembrane</keyword>